<proteinExistence type="predicted"/>
<reference evidence="1" key="1">
    <citation type="submission" date="2023-04" db="EMBL/GenBank/DDBJ databases">
        <title>A chromosome-level genome assembly of the parasitoid wasp Eretmocerus hayati.</title>
        <authorList>
            <person name="Zhong Y."/>
            <person name="Liu S."/>
            <person name="Liu Y."/>
        </authorList>
    </citation>
    <scope>NUCLEOTIDE SEQUENCE</scope>
    <source>
        <strain evidence="1">ZJU_SS_LIU_2023</strain>
    </source>
</reference>
<organism evidence="1 2">
    <name type="scientific">Eretmocerus hayati</name>
    <dbReference type="NCBI Taxonomy" id="131215"/>
    <lineage>
        <taxon>Eukaryota</taxon>
        <taxon>Metazoa</taxon>
        <taxon>Ecdysozoa</taxon>
        <taxon>Arthropoda</taxon>
        <taxon>Hexapoda</taxon>
        <taxon>Insecta</taxon>
        <taxon>Pterygota</taxon>
        <taxon>Neoptera</taxon>
        <taxon>Endopterygota</taxon>
        <taxon>Hymenoptera</taxon>
        <taxon>Apocrita</taxon>
        <taxon>Proctotrupomorpha</taxon>
        <taxon>Chalcidoidea</taxon>
        <taxon>Aphelinidae</taxon>
        <taxon>Aphelininae</taxon>
        <taxon>Eretmocerus</taxon>
    </lineage>
</organism>
<evidence type="ECO:0000313" key="1">
    <source>
        <dbReference type="EMBL" id="KAJ8687449.1"/>
    </source>
</evidence>
<protein>
    <submittedName>
        <fullName evidence="1">Uncharacterized protein</fullName>
    </submittedName>
</protein>
<name>A0ACC2PVX9_9HYME</name>
<dbReference type="EMBL" id="CM056741">
    <property type="protein sequence ID" value="KAJ8687449.1"/>
    <property type="molecule type" value="Genomic_DNA"/>
</dbReference>
<gene>
    <name evidence="1" type="ORF">QAD02_023243</name>
</gene>
<comment type="caution">
    <text evidence="1">The sequence shown here is derived from an EMBL/GenBank/DDBJ whole genome shotgun (WGS) entry which is preliminary data.</text>
</comment>
<keyword evidence="2" id="KW-1185">Reference proteome</keyword>
<accession>A0ACC2PVX9</accession>
<dbReference type="Proteomes" id="UP001239111">
    <property type="component" value="Chromosome 1"/>
</dbReference>
<sequence>MRHLERHNIENKLPSTQADEEQLMCEVCQKIFSDYNSFEEHNNTHLETTSDMIIVKEENEDKPAKSSEDFEQSNEFLTVFVNTEENQEANVSQVYSNLFDTQDPGEDVEDPLSGKQNGNPHIQMSLPTNIAIKAETVDKVEEQVVQTKRLKTKSGSLIITLPSQGAKKHHQSSNKKSQVSEFYIKQPTSVCGTDEAKKNAGILSKQSSTIPKASIDKPIRIINVQGNQKHVTPSTGQSTIISQVFTRNPTSILKFPQTQNHGGLFNGQFNVISQDNASSPMRVFQVQTTQNQLRLLDVQPDTTSQTFYNNSGSILKVQKTPNQLSPFSVQSNVAAQSCTTNPTSVPNETQILPGLASGQCSLSAQASINNSGVVTLLPYLIAVPVPHHSQTAPALREIVPKPTVNIPTTNNVVSGNVRANNSSAGSYSEVMMLEPIEANELQRSLSKKQNDGFLVNHEPERTKERAIIPKFRTRTRKIVIDRPGENVPHYLVVQRQARLKRQRDERRALRLKQKLREEARREAQKNYRAAQLQVVSQESLSESANLQAKSIRGSCRPVVISTTDELKIVSNITEASISSRTLEQSSVTTNKDSNSDVSGNLQIIPSSVSESTVDLHVGEKNTDVSTVGLNINSKNDKRDVDSNITHTAKLTTSGPNDGMDTDILTIDSTNSESDVALDDEIRTVKSKSVANIDSESTPRVLCIDLETENQNGNSIDNRSMIDLEINGQKVSVINVNLDADMHDIDSETSESNTNLNPDEQHGNSSISRSKLSYGSNDDQNDPDWSDYGIAYRDQQCQVKIHSNISISSNTFTCIMYMNRDNRCDTGIQTELMSVGNDSHILCTSKCTSELFIIESDEPLFEIAGVTTKIFKYLLEALSQQDEFQIPKRKKLMIFLMIIKCGYSFFTAGAIFSIHHAIIEKIFFSVLSNLTRVLPALLYTRNEAFTNSFIQCFQKYDSRARLVIKSIQRKINIPHYPHLALFRYCPVVSSYVGKGYIAIDHTGLIRCQSRFSVMNETDASIIRECGMLDLIENGDLVLTDKKILGLDVMVSRVNVKDVEIQNFIPPCIDLHIEKIIQRLRSYDIMNNITENLMDSKDKIFHLCCILTNLNNL</sequence>
<evidence type="ECO:0000313" key="2">
    <source>
        <dbReference type="Proteomes" id="UP001239111"/>
    </source>
</evidence>